<name>A0ABR2TZS5_9ROSI</name>
<dbReference type="Gene3D" id="3.30.300.130">
    <property type="entry name" value="Fe-S cluster assembly (FSCA)"/>
    <property type="match status" value="1"/>
</dbReference>
<dbReference type="PANTHER" id="PTHR12377">
    <property type="entry name" value="CYTOSOLIC IRON-SULFUR ASSEMBLY COMPONENT 2B-RELATED"/>
    <property type="match status" value="1"/>
</dbReference>
<dbReference type="EMBL" id="JBBPBN010000003">
    <property type="protein sequence ID" value="KAK9042988.1"/>
    <property type="molecule type" value="Genomic_DNA"/>
</dbReference>
<keyword evidence="3" id="KW-1185">Reference proteome</keyword>
<protein>
    <recommendedName>
        <fullName evidence="4">MIP18 family-like domain-containing protein</fullName>
    </recommendedName>
</protein>
<proteinExistence type="inferred from homology"/>
<evidence type="ECO:0000313" key="3">
    <source>
        <dbReference type="Proteomes" id="UP001396334"/>
    </source>
</evidence>
<dbReference type="PANTHER" id="PTHR12377:SF0">
    <property type="entry name" value="CYTOSOLIC IRON-SULFUR ASSEMBLY COMPONENT 2B"/>
    <property type="match status" value="1"/>
</dbReference>
<dbReference type="InterPro" id="IPR039796">
    <property type="entry name" value="MIP18"/>
</dbReference>
<sequence>MLCKVSASTGDIKDPEHPYSLEELKVITEDAIEVDNERSYVRVTFTPTVEHCSMAIVIGHCLRVKLIRSLPSRYKIDIRVAPGTHGTEAAVMCHFSLVFNVSCVSKN</sequence>
<dbReference type="InterPro" id="IPR034904">
    <property type="entry name" value="FSCA_dom_sf"/>
</dbReference>
<gene>
    <name evidence="2" type="ORF">V6N11_071340</name>
</gene>
<comment type="caution">
    <text evidence="2">The sequence shown here is derived from an EMBL/GenBank/DDBJ whole genome shotgun (WGS) entry which is preliminary data.</text>
</comment>
<organism evidence="2 3">
    <name type="scientific">Hibiscus sabdariffa</name>
    <name type="common">roselle</name>
    <dbReference type="NCBI Taxonomy" id="183260"/>
    <lineage>
        <taxon>Eukaryota</taxon>
        <taxon>Viridiplantae</taxon>
        <taxon>Streptophyta</taxon>
        <taxon>Embryophyta</taxon>
        <taxon>Tracheophyta</taxon>
        <taxon>Spermatophyta</taxon>
        <taxon>Magnoliopsida</taxon>
        <taxon>eudicotyledons</taxon>
        <taxon>Gunneridae</taxon>
        <taxon>Pentapetalae</taxon>
        <taxon>rosids</taxon>
        <taxon>malvids</taxon>
        <taxon>Malvales</taxon>
        <taxon>Malvaceae</taxon>
        <taxon>Malvoideae</taxon>
        <taxon>Hibiscus</taxon>
    </lineage>
</organism>
<evidence type="ECO:0000313" key="2">
    <source>
        <dbReference type="EMBL" id="KAK9042988.1"/>
    </source>
</evidence>
<dbReference type="Proteomes" id="UP001396334">
    <property type="component" value="Unassembled WGS sequence"/>
</dbReference>
<dbReference type="SUPFAM" id="SSF117916">
    <property type="entry name" value="Fe-S cluster assembly (FSCA) domain-like"/>
    <property type="match status" value="1"/>
</dbReference>
<evidence type="ECO:0008006" key="4">
    <source>
        <dbReference type="Google" id="ProtNLM"/>
    </source>
</evidence>
<reference evidence="2 3" key="1">
    <citation type="journal article" date="2024" name="G3 (Bethesda)">
        <title>Genome assembly of Hibiscus sabdariffa L. provides insights into metabolisms of medicinal natural products.</title>
        <authorList>
            <person name="Kim T."/>
        </authorList>
    </citation>
    <scope>NUCLEOTIDE SEQUENCE [LARGE SCALE GENOMIC DNA]</scope>
    <source>
        <strain evidence="2">TK-2024</strain>
        <tissue evidence="2">Old leaves</tissue>
    </source>
</reference>
<evidence type="ECO:0000256" key="1">
    <source>
        <dbReference type="ARBA" id="ARBA00010381"/>
    </source>
</evidence>
<comment type="similarity">
    <text evidence="1">Belongs to the MIP18 family.</text>
</comment>
<accession>A0ABR2TZS5</accession>